<evidence type="ECO:0000256" key="4">
    <source>
        <dbReference type="PROSITE-ProRule" id="PRU00221"/>
    </source>
</evidence>
<dbReference type="Gene3D" id="1.25.10.10">
    <property type="entry name" value="Leucine-rich Repeat Variant"/>
    <property type="match status" value="1"/>
</dbReference>
<dbReference type="HOGENOM" id="CLU_001136_3_1_1"/>
<dbReference type="InterPro" id="IPR016024">
    <property type="entry name" value="ARM-type_fold"/>
</dbReference>
<feature type="compositionally biased region" description="Low complexity" evidence="5">
    <location>
        <begin position="1014"/>
        <end position="1025"/>
    </location>
</feature>
<dbReference type="InterPro" id="IPR029347">
    <property type="entry name" value="Raptor_N"/>
</dbReference>
<dbReference type="SUPFAM" id="SSF48371">
    <property type="entry name" value="ARM repeat"/>
    <property type="match status" value="1"/>
</dbReference>
<keyword evidence="3" id="KW-0677">Repeat</keyword>
<dbReference type="PRINTS" id="PR01547">
    <property type="entry name" value="YEAST176DUF"/>
</dbReference>
<gene>
    <name evidence="7" type="ORF">BOTBODRAFT_357949</name>
</gene>
<organism evidence="7 8">
    <name type="scientific">Botryobasidium botryosum (strain FD-172 SS1)</name>
    <dbReference type="NCBI Taxonomy" id="930990"/>
    <lineage>
        <taxon>Eukaryota</taxon>
        <taxon>Fungi</taxon>
        <taxon>Dikarya</taxon>
        <taxon>Basidiomycota</taxon>
        <taxon>Agaricomycotina</taxon>
        <taxon>Agaricomycetes</taxon>
        <taxon>Cantharellales</taxon>
        <taxon>Botryobasidiaceae</taxon>
        <taxon>Botryobasidium</taxon>
    </lineage>
</organism>
<sequence length="1609" mass="177961">MSRNRRHDDDDDESSSEGTPHGHSRASTSSPSPSESTTDDESTSHGDNPRDSTDSFPELVPILPYWTSKRHLTCGNPTRPPVDPNAASSWRLRDKLKTFNAALINCLNISYDPPDVPKTSPCAVLECWVDPTGMPPRIASDMIGKNLQHQFEVLNPRMRCKLCQDPTVEDTRKVCLALRKVARGERVLLYYNGHGVPKPTTSGEIWVFNRDYSQYIPVSLRDIQTWLGSPCIFVWDCSAAGNIVTNFNTFAAEHDQHIHELYPDGATNNYVPLMKCIHLAACKADEILPMYPELPADLFTSCLTSPIEMALRYFVLHNQLPSNVTIDMVLQMPGDFKDRRTPLGELNWIFVAVTDTIAWTSFPRETFRTLFRQDLIVSSLFRNFLLAERIMRNYGCTPQSYPSLPATHTHPMWSSWDLAVEACINQLPGMLAQIRAAQASEPAIDTSTGPPRLSSVYNYVPTPFFNEHLTAFEVWLSKSGSALDPSGRPDTPESGGTATPTTPTARVAPPVDRPSTNGPSRKSAKNAVRKPPDELPILLQVLLSQSHRLRALILFSQFVDLGPWAVELALIIGIFPYVLKLLQAPSQELKPVLIFIWARILAVDPSCQVDLLKEKGFAFFADVLSPHDSAGLGIPNASEHRAMCAFNLAMTSRNYQEGKAACLSSHVLDSCLVRLEEEDFLMRQWSALAMALVWDAHDPAKLHALERKAQDKLSMLFQDSAPEVRASAMYALSIFLGASGSADVTINGGGGTGGHLCLDERNQFRLELAVGTGAALDGKGDGSPMVRKELVVLLSCLVREWRGWFVVAAWIYWEEDKRWASTPKGRGAIDELGEGVVGEAMREWAEQDPESDKDNRVFLSSFFTIYSVLLELSVDPYPEVAALGKTVVDYITALLVQSAFTRLPGSTIPTSTADGSDPGPARPRSRVGSLHLPFPSLTLTSTTPSPPPDSPRRAPLIRTDTMTSTMSSMSNTFSTLRRTSSFATSLKNLATGIAAQVPGSPTAANTSFNLSSFLTPPSTSRSSSPEPHRNVARYISPYSPAPFTAEVQMPMSHESMGNLLPPSSPTTSQATLPRPARPSPRRTKTSDSFASTSNGNGNGTGKGKGKANGLPERLLNGYEKFPSHLEPEFTAADVISALIAEDLERLRDRLTQYLPPQQGHAYRGHHTNGKREAHRFTSPLALGESDVQVNILPLKSRYFDWSCEYYSEPQMRQVEMEEPGSVAYNEQAWRRQQNERLISRTRQEAEHAPFSRWDKPVSSFHTEGNPLKLQLHQYETHAAFADDSNMLSVWDWSKKKRLTYFKNGNPHGTSVTALHFINEDEHGMILTGSSEGIVRIYRHYESQEDVELVTAFRALSSVTPVHRGSGLVTEWQQPSGTLLTGGDTTTIRVWDANQELSLPDIETHSQSSVTSLTSDLNLGHLFVAGFADGGLRVIDKRLSPSNAVVRSYHKHQSWVQNVHWQKNANRELLSASVDGEVRLWDIRATNSVVSWMPHHHGLAALAVHDQASVFVTSSAFTKTSWRTQTISVHTLPPLKSSVVTKMDLPSGLTSVAGHLRRPQYLPSLTSLTFHPHEMMYAYGGADGHIRIFGSDVPKNDDMLDMSDLALDGY</sequence>
<protein>
    <recommendedName>
        <fullName evidence="6">Raptor N-terminal CASPase-like domain-containing protein</fullName>
    </recommendedName>
</protein>
<evidence type="ECO:0000256" key="5">
    <source>
        <dbReference type="SAM" id="MobiDB-lite"/>
    </source>
</evidence>
<dbReference type="InterPro" id="IPR004083">
    <property type="entry name" value="Raptor"/>
</dbReference>
<proteinExistence type="inferred from homology"/>
<dbReference type="PANTHER" id="PTHR12848">
    <property type="entry name" value="REGULATORY-ASSOCIATED PROTEIN OF MTOR"/>
    <property type="match status" value="1"/>
</dbReference>
<dbReference type="GO" id="GO:0031929">
    <property type="term" value="P:TOR signaling"/>
    <property type="evidence" value="ECO:0007669"/>
    <property type="project" value="InterPro"/>
</dbReference>
<dbReference type="GO" id="GO:0031931">
    <property type="term" value="C:TORC1 complex"/>
    <property type="evidence" value="ECO:0007669"/>
    <property type="project" value="InterPro"/>
</dbReference>
<feature type="compositionally biased region" description="Low complexity" evidence="5">
    <location>
        <begin position="27"/>
        <end position="36"/>
    </location>
</feature>
<comment type="similarity">
    <text evidence="1">Belongs to the WD repeat RAPTOR family.</text>
</comment>
<dbReference type="PANTHER" id="PTHR12848:SF16">
    <property type="entry name" value="REGULATORY-ASSOCIATED PROTEIN OF MTOR"/>
    <property type="match status" value="1"/>
</dbReference>
<dbReference type="SMART" id="SM00320">
    <property type="entry name" value="WD40"/>
    <property type="match status" value="5"/>
</dbReference>
<evidence type="ECO:0000256" key="2">
    <source>
        <dbReference type="ARBA" id="ARBA00022574"/>
    </source>
</evidence>
<keyword evidence="8" id="KW-1185">Reference proteome</keyword>
<feature type="region of interest" description="Disordered" evidence="5">
    <location>
        <begin position="483"/>
        <end position="528"/>
    </location>
</feature>
<reference evidence="8" key="1">
    <citation type="journal article" date="2014" name="Proc. Natl. Acad. Sci. U.S.A.">
        <title>Extensive sampling of basidiomycete genomes demonstrates inadequacy of the white-rot/brown-rot paradigm for wood decay fungi.</title>
        <authorList>
            <person name="Riley R."/>
            <person name="Salamov A.A."/>
            <person name="Brown D.W."/>
            <person name="Nagy L.G."/>
            <person name="Floudas D."/>
            <person name="Held B.W."/>
            <person name="Levasseur A."/>
            <person name="Lombard V."/>
            <person name="Morin E."/>
            <person name="Otillar R."/>
            <person name="Lindquist E.A."/>
            <person name="Sun H."/>
            <person name="LaButti K.M."/>
            <person name="Schmutz J."/>
            <person name="Jabbour D."/>
            <person name="Luo H."/>
            <person name="Baker S.E."/>
            <person name="Pisabarro A.G."/>
            <person name="Walton J.D."/>
            <person name="Blanchette R.A."/>
            <person name="Henrissat B."/>
            <person name="Martin F."/>
            <person name="Cullen D."/>
            <person name="Hibbett D.S."/>
            <person name="Grigoriev I.V."/>
        </authorList>
    </citation>
    <scope>NUCLEOTIDE SEQUENCE [LARGE SCALE GENOMIC DNA]</scope>
    <source>
        <strain evidence="8">FD-172 SS1</strain>
    </source>
</reference>
<feature type="region of interest" description="Disordered" evidence="5">
    <location>
        <begin position="1014"/>
        <end position="1033"/>
    </location>
</feature>
<dbReference type="Proteomes" id="UP000027195">
    <property type="component" value="Unassembled WGS sequence"/>
</dbReference>
<dbReference type="InterPro" id="IPR019775">
    <property type="entry name" value="WD40_repeat_CS"/>
</dbReference>
<dbReference type="GO" id="GO:0005737">
    <property type="term" value="C:cytoplasm"/>
    <property type="evidence" value="ECO:0007669"/>
    <property type="project" value="TreeGrafter"/>
</dbReference>
<dbReference type="GO" id="GO:0071230">
    <property type="term" value="P:cellular response to amino acid stimulus"/>
    <property type="evidence" value="ECO:0007669"/>
    <property type="project" value="TreeGrafter"/>
</dbReference>
<dbReference type="InterPro" id="IPR001680">
    <property type="entry name" value="WD40_rpt"/>
</dbReference>
<feature type="region of interest" description="Disordered" evidence="5">
    <location>
        <begin position="1"/>
        <end position="58"/>
    </location>
</feature>
<dbReference type="Pfam" id="PF14538">
    <property type="entry name" value="Raptor_N"/>
    <property type="match status" value="1"/>
</dbReference>
<dbReference type="PROSITE" id="PS50082">
    <property type="entry name" value="WD_REPEATS_2"/>
    <property type="match status" value="1"/>
</dbReference>
<dbReference type="FunCoup" id="A0A067MEP6">
    <property type="interactions" value="339"/>
</dbReference>
<dbReference type="EMBL" id="KL198040">
    <property type="protein sequence ID" value="KDQ14024.1"/>
    <property type="molecule type" value="Genomic_DNA"/>
</dbReference>
<dbReference type="InterPro" id="IPR011989">
    <property type="entry name" value="ARM-like"/>
</dbReference>
<dbReference type="PROSITE" id="PS50294">
    <property type="entry name" value="WD_REPEATS_REGION"/>
    <property type="match status" value="1"/>
</dbReference>
<accession>A0A067MEP6</accession>
<dbReference type="SUPFAM" id="SSF50978">
    <property type="entry name" value="WD40 repeat-like"/>
    <property type="match status" value="1"/>
</dbReference>
<dbReference type="GO" id="GO:0009267">
    <property type="term" value="P:cellular response to starvation"/>
    <property type="evidence" value="ECO:0007669"/>
    <property type="project" value="TreeGrafter"/>
</dbReference>
<evidence type="ECO:0000256" key="3">
    <source>
        <dbReference type="ARBA" id="ARBA00022737"/>
    </source>
</evidence>
<dbReference type="Gene3D" id="2.130.10.10">
    <property type="entry name" value="YVTN repeat-like/Quinoprotein amine dehydrogenase"/>
    <property type="match status" value="1"/>
</dbReference>
<dbReference type="PROSITE" id="PS00678">
    <property type="entry name" value="WD_REPEATS_1"/>
    <property type="match status" value="1"/>
</dbReference>
<dbReference type="SMART" id="SM01302">
    <property type="entry name" value="Raptor_N"/>
    <property type="match status" value="1"/>
</dbReference>
<dbReference type="InParanoid" id="A0A067MEP6"/>
<evidence type="ECO:0000313" key="7">
    <source>
        <dbReference type="EMBL" id="KDQ14024.1"/>
    </source>
</evidence>
<feature type="compositionally biased region" description="Basic and acidic residues" evidence="5">
    <location>
        <begin position="42"/>
        <end position="53"/>
    </location>
</feature>
<feature type="repeat" description="WD" evidence="4">
    <location>
        <begin position="1448"/>
        <end position="1490"/>
    </location>
</feature>
<evidence type="ECO:0000259" key="6">
    <source>
        <dbReference type="SMART" id="SM01302"/>
    </source>
</evidence>
<name>A0A067MEP6_BOTB1</name>
<evidence type="ECO:0000256" key="1">
    <source>
        <dbReference type="ARBA" id="ARBA00009257"/>
    </source>
</evidence>
<feature type="compositionally biased region" description="Low complexity" evidence="5">
    <location>
        <begin position="497"/>
        <end position="510"/>
    </location>
</feature>
<dbReference type="GO" id="GO:0030307">
    <property type="term" value="P:positive regulation of cell growth"/>
    <property type="evidence" value="ECO:0007669"/>
    <property type="project" value="TreeGrafter"/>
</dbReference>
<dbReference type="GO" id="GO:0030674">
    <property type="term" value="F:protein-macromolecule adaptor activity"/>
    <property type="evidence" value="ECO:0007669"/>
    <property type="project" value="TreeGrafter"/>
</dbReference>
<dbReference type="InterPro" id="IPR015943">
    <property type="entry name" value="WD40/YVTN_repeat-like_dom_sf"/>
</dbReference>
<dbReference type="STRING" id="930990.A0A067MEP6"/>
<feature type="domain" description="Raptor N-terminal CASPase-like" evidence="6">
    <location>
        <begin position="95"/>
        <end position="248"/>
    </location>
</feature>
<dbReference type="GO" id="GO:0010506">
    <property type="term" value="P:regulation of autophagy"/>
    <property type="evidence" value="ECO:0007669"/>
    <property type="project" value="TreeGrafter"/>
</dbReference>
<dbReference type="InterPro" id="IPR036322">
    <property type="entry name" value="WD40_repeat_dom_sf"/>
</dbReference>
<keyword evidence="2 4" id="KW-0853">WD repeat</keyword>
<dbReference type="OrthoDB" id="10262360at2759"/>
<feature type="region of interest" description="Disordered" evidence="5">
    <location>
        <begin position="1054"/>
        <end position="1111"/>
    </location>
</feature>
<dbReference type="Pfam" id="PF00400">
    <property type="entry name" value="WD40"/>
    <property type="match status" value="1"/>
</dbReference>
<feature type="region of interest" description="Disordered" evidence="5">
    <location>
        <begin position="906"/>
        <end position="956"/>
    </location>
</feature>
<evidence type="ECO:0000313" key="8">
    <source>
        <dbReference type="Proteomes" id="UP000027195"/>
    </source>
</evidence>
<feature type="compositionally biased region" description="Low complexity" evidence="5">
    <location>
        <begin position="929"/>
        <end position="943"/>
    </location>
</feature>